<keyword evidence="1" id="KW-0479">Metal-binding</keyword>
<dbReference type="AlphaFoldDB" id="A0A160IKX7"/>
<name>A0A160IKX7_9BACL</name>
<dbReference type="SUPFAM" id="SSF51182">
    <property type="entry name" value="RmlC-like cupins"/>
    <property type="match status" value="1"/>
</dbReference>
<dbReference type="InterPro" id="IPR011051">
    <property type="entry name" value="RmlC_Cupin_sf"/>
</dbReference>
<dbReference type="Proteomes" id="UP000076623">
    <property type="component" value="Chromosome"/>
</dbReference>
<evidence type="ECO:0000313" key="3">
    <source>
        <dbReference type="EMBL" id="ANC76547.1"/>
    </source>
</evidence>
<dbReference type="EMBL" id="CP015378">
    <property type="protein sequence ID" value="ANC76547.1"/>
    <property type="molecule type" value="Genomic_DNA"/>
</dbReference>
<reference evidence="3 4" key="1">
    <citation type="submission" date="2016-04" db="EMBL/GenBank/DDBJ databases">
        <title>Complete genome sequence of Fictibacillus phosphorivorans G25-29, a strain toxic to nematodes.</title>
        <authorList>
            <person name="Zheng Z."/>
        </authorList>
    </citation>
    <scope>NUCLEOTIDE SEQUENCE [LARGE SCALE GENOMIC DNA]</scope>
    <source>
        <strain evidence="3 4">G25-29</strain>
    </source>
</reference>
<proteinExistence type="predicted"/>
<sequence>MAKKSVLNAEHYQWGDACDGWHLLKQENLSIIQERMPPQTAEVRHYHVFSHQFFFVLKGELLIEKDGEEITLSAHQGIDIPAGTTHQVRNESSMPVEFLLTSQPPAEGDRVVVKKVKSISTVTL</sequence>
<accession>A0A160IKX7</accession>
<dbReference type="Pfam" id="PF07883">
    <property type="entry name" value="Cupin_2"/>
    <property type="match status" value="1"/>
</dbReference>
<evidence type="ECO:0000259" key="2">
    <source>
        <dbReference type="Pfam" id="PF07883"/>
    </source>
</evidence>
<dbReference type="InterPro" id="IPR014710">
    <property type="entry name" value="RmlC-like_jellyroll"/>
</dbReference>
<dbReference type="RefSeq" id="WP_066392824.1">
    <property type="nucleotide sequence ID" value="NZ_CP015378.1"/>
</dbReference>
<evidence type="ECO:0000256" key="1">
    <source>
        <dbReference type="ARBA" id="ARBA00022723"/>
    </source>
</evidence>
<dbReference type="InterPro" id="IPR051610">
    <property type="entry name" value="GPI/OXD"/>
</dbReference>
<keyword evidence="4" id="KW-1185">Reference proteome</keyword>
<gene>
    <name evidence="3" type="ORF">ABE65_006920</name>
</gene>
<dbReference type="InterPro" id="IPR013096">
    <property type="entry name" value="Cupin_2"/>
</dbReference>
<dbReference type="Gene3D" id="2.60.120.10">
    <property type="entry name" value="Jelly Rolls"/>
    <property type="match status" value="1"/>
</dbReference>
<dbReference type="KEGG" id="fpn:ABE65_006920"/>
<dbReference type="PANTHER" id="PTHR35848:SF9">
    <property type="entry name" value="SLL1358 PROTEIN"/>
    <property type="match status" value="1"/>
</dbReference>
<dbReference type="STRING" id="1221500.ABE65_006920"/>
<evidence type="ECO:0000313" key="4">
    <source>
        <dbReference type="Proteomes" id="UP000076623"/>
    </source>
</evidence>
<organism evidence="3 4">
    <name type="scientific">Fictibacillus phosphorivorans</name>
    <dbReference type="NCBI Taxonomy" id="1221500"/>
    <lineage>
        <taxon>Bacteria</taxon>
        <taxon>Bacillati</taxon>
        <taxon>Bacillota</taxon>
        <taxon>Bacilli</taxon>
        <taxon>Bacillales</taxon>
        <taxon>Fictibacillaceae</taxon>
        <taxon>Fictibacillus</taxon>
    </lineage>
</organism>
<dbReference type="PANTHER" id="PTHR35848">
    <property type="entry name" value="OXALATE-BINDING PROTEIN"/>
    <property type="match status" value="1"/>
</dbReference>
<feature type="domain" description="Cupin type-2" evidence="2">
    <location>
        <begin position="34"/>
        <end position="100"/>
    </location>
</feature>
<dbReference type="GO" id="GO:0046872">
    <property type="term" value="F:metal ion binding"/>
    <property type="evidence" value="ECO:0007669"/>
    <property type="project" value="UniProtKB-KW"/>
</dbReference>
<protein>
    <submittedName>
        <fullName evidence="3">Cupin</fullName>
    </submittedName>
</protein>